<dbReference type="AlphaFoldDB" id="A0AA48LYD6"/>
<dbReference type="EMBL" id="OY288114">
    <property type="protein sequence ID" value="CAJ0861549.1"/>
    <property type="molecule type" value="Genomic_DNA"/>
</dbReference>
<gene>
    <name evidence="2" type="ORF">AMST5_01404</name>
</gene>
<evidence type="ECO:0000313" key="2">
    <source>
        <dbReference type="EMBL" id="CAJ0861549.1"/>
    </source>
</evidence>
<protein>
    <submittedName>
        <fullName evidence="2">Uncharacterized protein</fullName>
    </submittedName>
</protein>
<feature type="compositionally biased region" description="Basic and acidic residues" evidence="1">
    <location>
        <begin position="1"/>
        <end position="17"/>
    </location>
</feature>
<evidence type="ECO:0000256" key="1">
    <source>
        <dbReference type="SAM" id="MobiDB-lite"/>
    </source>
</evidence>
<sequence length="88" mass="10307">MDSHPWSDRAIRPRGDEEGSTYLRPLTDAEHDFDAPAWRRPHREASLRNLRRPAPRLIDLERRARFTRLPLDPRQAEKKADQETGAPI</sequence>
<feature type="region of interest" description="Disordered" evidence="1">
    <location>
        <begin position="63"/>
        <end position="88"/>
    </location>
</feature>
<proteinExistence type="predicted"/>
<feature type="region of interest" description="Disordered" evidence="1">
    <location>
        <begin position="1"/>
        <end position="23"/>
    </location>
</feature>
<name>A0AA48LYD6_9ZZZZ</name>
<organism evidence="2">
    <name type="scientific">freshwater sediment metagenome</name>
    <dbReference type="NCBI Taxonomy" id="556182"/>
    <lineage>
        <taxon>unclassified sequences</taxon>
        <taxon>metagenomes</taxon>
        <taxon>ecological metagenomes</taxon>
    </lineage>
</organism>
<accession>A0AA48LYD6</accession>
<reference evidence="2" key="1">
    <citation type="submission" date="2023-07" db="EMBL/GenBank/DDBJ databases">
        <authorList>
            <person name="Pelsma A.J. K."/>
        </authorList>
    </citation>
    <scope>NUCLEOTIDE SEQUENCE</scope>
</reference>